<feature type="transmembrane region" description="Helical" evidence="9">
    <location>
        <begin position="171"/>
        <end position="194"/>
    </location>
</feature>
<dbReference type="AlphaFoldDB" id="A0AAV8R0U1"/>
<comment type="subcellular location">
    <subcellularLocation>
        <location evidence="1">Cell membrane</location>
        <topology evidence="1">Lipid-anchor</topology>
        <topology evidence="1">GPI-anchor</topology>
    </subcellularLocation>
</comment>
<keyword evidence="9" id="KW-1133">Transmembrane helix</keyword>
<dbReference type="InterPro" id="IPR036312">
    <property type="entry name" value="Bifun_inhib/LTP/seed_sf"/>
</dbReference>
<keyword evidence="5" id="KW-1015">Disulfide bond</keyword>
<feature type="domain" description="Bifunctional inhibitor/plant lipid transfer protein/seed storage helical" evidence="11">
    <location>
        <begin position="42"/>
        <end position="119"/>
    </location>
</feature>
<proteinExistence type="inferred from homology"/>
<dbReference type="CDD" id="cd00010">
    <property type="entry name" value="AAI_LTSS"/>
    <property type="match status" value="1"/>
</dbReference>
<keyword evidence="9" id="KW-0472">Membrane</keyword>
<feature type="signal peptide" evidence="10">
    <location>
        <begin position="1"/>
        <end position="33"/>
    </location>
</feature>
<dbReference type="InterPro" id="IPR043325">
    <property type="entry name" value="LTSS"/>
</dbReference>
<dbReference type="InterPro" id="IPR000528">
    <property type="entry name" value="Plant_nsLTP"/>
</dbReference>
<dbReference type="FunFam" id="1.10.110.10:FF:000001">
    <property type="entry name" value="Bifunctional inhibitor/lipid-transfer protein/seed storage 2S albumin superfamily protein"/>
    <property type="match status" value="1"/>
</dbReference>
<evidence type="ECO:0000256" key="7">
    <source>
        <dbReference type="ARBA" id="ARBA00023288"/>
    </source>
</evidence>
<evidence type="ECO:0000313" key="13">
    <source>
        <dbReference type="Proteomes" id="UP001222027"/>
    </source>
</evidence>
<dbReference type="GO" id="GO:0005886">
    <property type="term" value="C:plasma membrane"/>
    <property type="evidence" value="ECO:0007669"/>
    <property type="project" value="UniProtKB-SubCell"/>
</dbReference>
<dbReference type="Proteomes" id="UP001222027">
    <property type="component" value="Unassembled WGS sequence"/>
</dbReference>
<evidence type="ECO:0000256" key="2">
    <source>
        <dbReference type="ARBA" id="ARBA00009748"/>
    </source>
</evidence>
<dbReference type="Gene3D" id="1.10.110.10">
    <property type="entry name" value="Plant lipid-transfer and hydrophobic proteins"/>
    <property type="match status" value="1"/>
</dbReference>
<evidence type="ECO:0000256" key="1">
    <source>
        <dbReference type="ARBA" id="ARBA00004609"/>
    </source>
</evidence>
<keyword evidence="3" id="KW-0336">GPI-anchor</keyword>
<dbReference type="GO" id="GO:0008289">
    <property type="term" value="F:lipid binding"/>
    <property type="evidence" value="ECO:0007669"/>
    <property type="project" value="InterPro"/>
</dbReference>
<evidence type="ECO:0000259" key="11">
    <source>
        <dbReference type="SMART" id="SM00499"/>
    </source>
</evidence>
<dbReference type="EMBL" id="JAQQAF010000005">
    <property type="protein sequence ID" value="KAJ8485445.1"/>
    <property type="molecule type" value="Genomic_DNA"/>
</dbReference>
<keyword evidence="13" id="KW-1185">Reference proteome</keyword>
<evidence type="ECO:0000256" key="3">
    <source>
        <dbReference type="ARBA" id="ARBA00022622"/>
    </source>
</evidence>
<keyword evidence="9" id="KW-0812">Transmembrane</keyword>
<comment type="similarity">
    <text evidence="2">Belongs to the plant LTP family.</text>
</comment>
<evidence type="ECO:0000313" key="12">
    <source>
        <dbReference type="EMBL" id="KAJ8485445.1"/>
    </source>
</evidence>
<dbReference type="Pfam" id="PF14368">
    <property type="entry name" value="LTP_2"/>
    <property type="match status" value="1"/>
</dbReference>
<evidence type="ECO:0000256" key="6">
    <source>
        <dbReference type="ARBA" id="ARBA00023180"/>
    </source>
</evidence>
<dbReference type="InterPro" id="IPR016140">
    <property type="entry name" value="Bifunc_inhib/LTP/seed_store"/>
</dbReference>
<keyword evidence="4 10" id="KW-0732">Signal</keyword>
<reference evidence="12 13" key="1">
    <citation type="submission" date="2022-12" db="EMBL/GenBank/DDBJ databases">
        <title>Chromosome-scale assembly of the Ensete ventricosum genome.</title>
        <authorList>
            <person name="Dussert Y."/>
            <person name="Stocks J."/>
            <person name="Wendawek A."/>
            <person name="Woldeyes F."/>
            <person name="Nichols R.A."/>
            <person name="Borrell J.S."/>
        </authorList>
    </citation>
    <scope>NUCLEOTIDE SEQUENCE [LARGE SCALE GENOMIC DNA]</scope>
    <source>
        <strain evidence="13">cv. Maze</strain>
        <tissue evidence="12">Seeds</tissue>
    </source>
</reference>
<evidence type="ECO:0000256" key="8">
    <source>
        <dbReference type="SAM" id="MobiDB-lite"/>
    </source>
</evidence>
<organism evidence="12 13">
    <name type="scientific">Ensete ventricosum</name>
    <name type="common">Abyssinian banana</name>
    <name type="synonym">Musa ensete</name>
    <dbReference type="NCBI Taxonomy" id="4639"/>
    <lineage>
        <taxon>Eukaryota</taxon>
        <taxon>Viridiplantae</taxon>
        <taxon>Streptophyta</taxon>
        <taxon>Embryophyta</taxon>
        <taxon>Tracheophyta</taxon>
        <taxon>Spermatophyta</taxon>
        <taxon>Magnoliopsida</taxon>
        <taxon>Liliopsida</taxon>
        <taxon>Zingiberales</taxon>
        <taxon>Musaceae</taxon>
        <taxon>Ensete</taxon>
    </lineage>
</organism>
<protein>
    <recommendedName>
        <fullName evidence="11">Bifunctional inhibitor/plant lipid transfer protein/seed storage helical domain-containing protein</fullName>
    </recommendedName>
</protein>
<accession>A0AAV8R0U1</accession>
<feature type="chain" id="PRO_5043496666" description="Bifunctional inhibitor/plant lipid transfer protein/seed storage helical domain-containing protein" evidence="10">
    <location>
        <begin position="34"/>
        <end position="196"/>
    </location>
</feature>
<keyword evidence="6" id="KW-0325">Glycoprotein</keyword>
<dbReference type="SUPFAM" id="SSF47699">
    <property type="entry name" value="Bifunctional inhibitor/lipid-transfer protein/seed storage 2S albumin"/>
    <property type="match status" value="1"/>
</dbReference>
<dbReference type="GO" id="GO:0006869">
    <property type="term" value="P:lipid transport"/>
    <property type="evidence" value="ECO:0007669"/>
    <property type="project" value="InterPro"/>
</dbReference>
<feature type="compositionally biased region" description="Polar residues" evidence="8">
    <location>
        <begin position="153"/>
        <end position="169"/>
    </location>
</feature>
<evidence type="ECO:0000256" key="10">
    <source>
        <dbReference type="SAM" id="SignalP"/>
    </source>
</evidence>
<evidence type="ECO:0000256" key="5">
    <source>
        <dbReference type="ARBA" id="ARBA00023157"/>
    </source>
</evidence>
<name>A0AAV8R0U1_ENSVE</name>
<gene>
    <name evidence="12" type="ORF">OPV22_017930</name>
</gene>
<dbReference type="GO" id="GO:0098552">
    <property type="term" value="C:side of membrane"/>
    <property type="evidence" value="ECO:0007669"/>
    <property type="project" value="UniProtKB-KW"/>
</dbReference>
<feature type="region of interest" description="Disordered" evidence="8">
    <location>
        <begin position="145"/>
        <end position="169"/>
    </location>
</feature>
<sequence>MAANSPSSSSSSFSSLLLLVLLALSFVIRPANSDTASDLQECGNQLIGLQTCITYVQGTAQAPTPDCCTGLKDVIAKSPKCLCILVKDHDDPQLPIKINVTRALGLPDACNTPANISACPKLLNLPPNSKEAEIFKQAGSAAQAKANATATGTSPRSTPVSNSGSSNHSRWGGWVAMETVVGCVLYTVMHLLLVST</sequence>
<dbReference type="PANTHER" id="PTHR33044">
    <property type="entry name" value="BIFUNCTIONAL INHIBITOR/LIPID-TRANSFER PROTEIN/SEED STORAGE 2S ALBUMIN SUPERFAMILY PROTEIN-RELATED"/>
    <property type="match status" value="1"/>
</dbReference>
<comment type="caution">
    <text evidence="12">The sequence shown here is derived from an EMBL/GenBank/DDBJ whole genome shotgun (WGS) entry which is preliminary data.</text>
</comment>
<dbReference type="PRINTS" id="PR00382">
    <property type="entry name" value="LIPIDTRNSFER"/>
</dbReference>
<keyword evidence="7" id="KW-0449">Lipoprotein</keyword>
<evidence type="ECO:0000256" key="9">
    <source>
        <dbReference type="SAM" id="Phobius"/>
    </source>
</evidence>
<dbReference type="SMART" id="SM00499">
    <property type="entry name" value="AAI"/>
    <property type="match status" value="1"/>
</dbReference>
<evidence type="ECO:0000256" key="4">
    <source>
        <dbReference type="ARBA" id="ARBA00022729"/>
    </source>
</evidence>